<keyword evidence="1" id="KW-0812">Transmembrane</keyword>
<evidence type="ECO:0000313" key="4">
    <source>
        <dbReference type="Proteomes" id="UP000594263"/>
    </source>
</evidence>
<organism evidence="3 4">
    <name type="scientific">Kalanchoe fedtschenkoi</name>
    <name type="common">Lavender scallops</name>
    <name type="synonym">South American air plant</name>
    <dbReference type="NCBI Taxonomy" id="63787"/>
    <lineage>
        <taxon>Eukaryota</taxon>
        <taxon>Viridiplantae</taxon>
        <taxon>Streptophyta</taxon>
        <taxon>Embryophyta</taxon>
        <taxon>Tracheophyta</taxon>
        <taxon>Spermatophyta</taxon>
        <taxon>Magnoliopsida</taxon>
        <taxon>eudicotyledons</taxon>
        <taxon>Gunneridae</taxon>
        <taxon>Pentapetalae</taxon>
        <taxon>Saxifragales</taxon>
        <taxon>Crassulaceae</taxon>
        <taxon>Kalanchoe</taxon>
    </lineage>
</organism>
<accession>A0A7N0U4Y6</accession>
<dbReference type="Proteomes" id="UP000594263">
    <property type="component" value="Unplaced"/>
</dbReference>
<dbReference type="Gramene" id="Kaladp0053s0675.1.v1.1">
    <property type="protein sequence ID" value="Kaladp0053s0675.1.v1.1.CDS.1"/>
    <property type="gene ID" value="Kaladp0053s0675.v1.1"/>
</dbReference>
<dbReference type="GO" id="GO:0005783">
    <property type="term" value="C:endoplasmic reticulum"/>
    <property type="evidence" value="ECO:0007669"/>
    <property type="project" value="TreeGrafter"/>
</dbReference>
<keyword evidence="1" id="KW-1133">Transmembrane helix</keyword>
<feature type="transmembrane region" description="Helical" evidence="1">
    <location>
        <begin position="12"/>
        <end position="31"/>
    </location>
</feature>
<dbReference type="PANTHER" id="PTHR43272">
    <property type="entry name" value="LONG-CHAIN-FATTY-ACID--COA LIGASE"/>
    <property type="match status" value="1"/>
</dbReference>
<reference evidence="3" key="1">
    <citation type="submission" date="2021-01" db="UniProtKB">
        <authorList>
            <consortium name="EnsemblPlants"/>
        </authorList>
    </citation>
    <scope>IDENTIFICATION</scope>
</reference>
<dbReference type="InterPro" id="IPR042099">
    <property type="entry name" value="ANL_N_sf"/>
</dbReference>
<dbReference type="GO" id="GO:0004467">
    <property type="term" value="F:long-chain fatty acid-CoA ligase activity"/>
    <property type="evidence" value="ECO:0007669"/>
    <property type="project" value="TreeGrafter"/>
</dbReference>
<dbReference type="AlphaFoldDB" id="A0A7N0U4Y6"/>
<keyword evidence="4" id="KW-1185">Reference proteome</keyword>
<feature type="domain" description="AMP-dependent synthetase/ligase" evidence="2">
    <location>
        <begin position="113"/>
        <end position="160"/>
    </location>
</feature>
<dbReference type="InterPro" id="IPR000873">
    <property type="entry name" value="AMP-dep_synth/lig_dom"/>
</dbReference>
<evidence type="ECO:0000256" key="1">
    <source>
        <dbReference type="SAM" id="Phobius"/>
    </source>
</evidence>
<dbReference type="PANTHER" id="PTHR43272:SF92">
    <property type="entry name" value="LONG CHAIN ACYL-COA SYNTHETASE 8"/>
    <property type="match status" value="1"/>
</dbReference>
<evidence type="ECO:0000259" key="2">
    <source>
        <dbReference type="Pfam" id="PF00501"/>
    </source>
</evidence>
<proteinExistence type="predicted"/>
<sequence>MSIFECFGIYWLVSSLVIAVSAPLLLTVNLIGRKMVKQRGVPADVGGEPGFAIRNARSAELIQVPWEGATTMANLFGQSCKKHSSNKFLGTRKIISREFLVGSDGREFEKLHLGKYEWETYEQTLERACNFASGLVRFGHQSDSRVTIFSDSRAEWLIAFQVAFPRR</sequence>
<dbReference type="SUPFAM" id="SSF56801">
    <property type="entry name" value="Acetyl-CoA synthetase-like"/>
    <property type="match status" value="1"/>
</dbReference>
<dbReference type="EnsemblPlants" id="Kaladp0053s0675.1.v1.1">
    <property type="protein sequence ID" value="Kaladp0053s0675.1.v1.1.CDS.1"/>
    <property type="gene ID" value="Kaladp0053s0675.v1.1"/>
</dbReference>
<dbReference type="Gene3D" id="3.40.50.12780">
    <property type="entry name" value="N-terminal domain of ligase-like"/>
    <property type="match status" value="1"/>
</dbReference>
<name>A0A7N0U4Y6_KALFE</name>
<keyword evidence="1" id="KW-0472">Membrane</keyword>
<protein>
    <recommendedName>
        <fullName evidence="2">AMP-dependent synthetase/ligase domain-containing protein</fullName>
    </recommendedName>
</protein>
<evidence type="ECO:0000313" key="3">
    <source>
        <dbReference type="EnsemblPlants" id="Kaladp0053s0675.1.v1.1.CDS.1"/>
    </source>
</evidence>
<dbReference type="OMA" id="TIYASCH"/>
<dbReference type="Pfam" id="PF00501">
    <property type="entry name" value="AMP-binding"/>
    <property type="match status" value="1"/>
</dbReference>
<dbReference type="GO" id="GO:0016020">
    <property type="term" value="C:membrane"/>
    <property type="evidence" value="ECO:0007669"/>
    <property type="project" value="TreeGrafter"/>
</dbReference>